<dbReference type="InterPro" id="IPR027417">
    <property type="entry name" value="P-loop_NTPase"/>
</dbReference>
<dbReference type="GO" id="GO:0016887">
    <property type="term" value="F:ATP hydrolysis activity"/>
    <property type="evidence" value="ECO:0007669"/>
    <property type="project" value="InterPro"/>
</dbReference>
<dbReference type="Pfam" id="PF13271">
    <property type="entry name" value="DUF4062"/>
    <property type="match status" value="1"/>
</dbReference>
<dbReference type="Pfam" id="PF13401">
    <property type="entry name" value="AAA_22"/>
    <property type="match status" value="1"/>
</dbReference>
<dbReference type="Gene3D" id="3.40.50.300">
    <property type="entry name" value="P-loop containing nucleotide triphosphate hydrolases"/>
    <property type="match status" value="1"/>
</dbReference>
<dbReference type="Pfam" id="PF13424">
    <property type="entry name" value="TPR_12"/>
    <property type="match status" value="1"/>
</dbReference>
<dbReference type="EMBL" id="CP009511">
    <property type="protein sequence ID" value="AKB61969.1"/>
    <property type="molecule type" value="Genomic_DNA"/>
</dbReference>
<dbReference type="SMART" id="SM00382">
    <property type="entry name" value="AAA"/>
    <property type="match status" value="1"/>
</dbReference>
<evidence type="ECO:0000313" key="4">
    <source>
        <dbReference type="Proteomes" id="UP000033116"/>
    </source>
</evidence>
<protein>
    <recommendedName>
        <fullName evidence="2">AAA+ ATPase domain-containing protein</fullName>
    </recommendedName>
</protein>
<evidence type="ECO:0000256" key="1">
    <source>
        <dbReference type="ARBA" id="ARBA00022705"/>
    </source>
</evidence>
<dbReference type="SMART" id="SM00028">
    <property type="entry name" value="TPR"/>
    <property type="match status" value="5"/>
</dbReference>
<organism evidence="3 4">
    <name type="scientific">Methanosarcina mazei SarPi</name>
    <dbReference type="NCBI Taxonomy" id="1434115"/>
    <lineage>
        <taxon>Archaea</taxon>
        <taxon>Methanobacteriati</taxon>
        <taxon>Methanobacteriota</taxon>
        <taxon>Stenosarchaea group</taxon>
        <taxon>Methanomicrobia</taxon>
        <taxon>Methanosarcinales</taxon>
        <taxon>Methanosarcinaceae</taxon>
        <taxon>Methanosarcina</taxon>
    </lineage>
</organism>
<evidence type="ECO:0000313" key="3">
    <source>
        <dbReference type="EMBL" id="AKB61969.1"/>
    </source>
</evidence>
<dbReference type="InterPro" id="IPR003593">
    <property type="entry name" value="AAA+_ATPase"/>
</dbReference>
<accession>A0A0E3RCW9</accession>
<dbReference type="InterPro" id="IPR049945">
    <property type="entry name" value="AAA_22"/>
</dbReference>
<name>A0A0E3RCW9_METMZ</name>
<dbReference type="PANTHER" id="PTHR10098">
    <property type="entry name" value="RAPSYN-RELATED"/>
    <property type="match status" value="1"/>
</dbReference>
<gene>
    <name evidence="3" type="ORF">MSMAP_1984</name>
</gene>
<dbReference type="InterPro" id="IPR025139">
    <property type="entry name" value="DUF4062"/>
</dbReference>
<dbReference type="AlphaFoldDB" id="A0A0E3RCW9"/>
<dbReference type="SUPFAM" id="SSF52540">
    <property type="entry name" value="P-loop containing nucleoside triphosphate hydrolases"/>
    <property type="match status" value="1"/>
</dbReference>
<sequence>MFVKQVIIGKNMIERINIRTPDQRVRVFISSTITELKEEREAIKNAIIDLKLHPVFFEVGARPDNPQEVYRAYLEQSHIYVGIFWKSYGWISPKMTISGLEDEFNLSSQKKRLVYIKEATEGRDPNLEKLLQRIRNEGNICYKSFKTSEELVEIFKNDLMQLLSESFGLDTFQQQDRPVLQNNLDVLSKEMDKKPILKRENLINQIKEKLNQKKVLVLYGDPGSGKTYLLGLLGSELNAIYISLRNKTTQQVFSYIANHLSVRRNRNPESLPSENEAYAALQQELANNSELILIDDVDQNPIVAKLLLGLDLFNCSVVYATRSKEIKLFQQIPKFDVELFNYDEFRLFLEISNIKLPPGKLQELHTASQGNPLYLYYFTQKQVIPYPSNLAEYQSIIWQELSPLQQEIINFIVHSYSLLNTLDIHALINSQQCVTSTVMETKKLIDLASPIINQTGQYYEIFHPYFKDYVLETADKNNISIHYHQILSEYAIKKQWILPTAFHLLRSNNPNVEKYLIEGSTAASLHGDWILAEEFLQCKIRYTLDNGDNYGEAHARYLLAQVYQEMGKYQYAKREADISLEIFVKLNESEWIEIIRIWSSLIFIEEGDIEKAISIHQNALEFYKGKDMFKEAFIQLNLGYAYIQVSRFTEGFKASQRAFDLFTKLNDESGIYKSLVNLAGCVGELGDNELQKKYALEIIEIANTKNLPRLKAAGLNNLAVVKRREEDPEAAQNALEECIRICQKLGITETETINIINLGNALRDQHKYDDAERAYDEALIKAKENKFLNQEARALMLLSRIKQLKGFNEEAIKFGKDALNIYYKIGDYLQIGSALNYMARSYTDLGDYLEAAKSNENSGIHYGKAGQWDDAVYNFDQAASLWNSLAQFDRAFYCVSQSLKCNFLSASDNCETEYLIESFPDEYDKVSGEEYLKLLQLFLKQETLLSFTGFMYNYLAYCKRTKYRNGTNYLKSALSLFISELKDTSSSNILNSLAISIEQSCDELFSVYELEELAKNISHKIDHLHYRSHHDGKKIWTIGLDWKQPIIVQIICLSDDSIVQRLAMSLSLILISNKDHIQKTILEFGEIQEKGFSLQIITRSDTVQNCNMEVSLSEGLPASATGSNVPWGQQQPPTFLIIHDDYESITDWSEHPKNKAFVWVLMTMHSSLVSHCIHQNRDMSDLAKKSRIFCEKVLL</sequence>
<dbReference type="InterPro" id="IPR011990">
    <property type="entry name" value="TPR-like_helical_dom_sf"/>
</dbReference>
<dbReference type="Gene3D" id="1.25.40.10">
    <property type="entry name" value="Tetratricopeptide repeat domain"/>
    <property type="match status" value="1"/>
</dbReference>
<feature type="domain" description="AAA+ ATPase" evidence="2">
    <location>
        <begin position="212"/>
        <end position="345"/>
    </location>
</feature>
<reference evidence="3 4" key="1">
    <citation type="submission" date="2014-07" db="EMBL/GenBank/DDBJ databases">
        <title>Methanogenic archaea and the global carbon cycle.</title>
        <authorList>
            <person name="Henriksen J.R."/>
            <person name="Luke J."/>
            <person name="Reinhart S."/>
            <person name="Benedict M.N."/>
            <person name="Youngblut N.D."/>
            <person name="Metcalf M.E."/>
            <person name="Whitaker R.J."/>
            <person name="Metcalf W.W."/>
        </authorList>
    </citation>
    <scope>NUCLEOTIDE SEQUENCE [LARGE SCALE GENOMIC DNA]</scope>
    <source>
        <strain evidence="3 4">SarPi</strain>
    </source>
</reference>
<dbReference type="SUPFAM" id="SSF48452">
    <property type="entry name" value="TPR-like"/>
    <property type="match status" value="2"/>
</dbReference>
<evidence type="ECO:0000259" key="2">
    <source>
        <dbReference type="SMART" id="SM00382"/>
    </source>
</evidence>
<dbReference type="PATRIC" id="fig|1434115.4.peg.2549"/>
<proteinExistence type="predicted"/>
<dbReference type="HOGENOM" id="CLU_272575_0_0_2"/>
<dbReference type="Proteomes" id="UP000033116">
    <property type="component" value="Chromosome"/>
</dbReference>
<keyword evidence="1" id="KW-0235">DNA replication</keyword>
<dbReference type="InterPro" id="IPR019734">
    <property type="entry name" value="TPR_rpt"/>
</dbReference>